<dbReference type="Proteomes" id="UP000799302">
    <property type="component" value="Unassembled WGS sequence"/>
</dbReference>
<keyword evidence="2" id="KW-1185">Reference proteome</keyword>
<organism evidence="1 2">
    <name type="scientific">Microthyrium microscopicum</name>
    <dbReference type="NCBI Taxonomy" id="703497"/>
    <lineage>
        <taxon>Eukaryota</taxon>
        <taxon>Fungi</taxon>
        <taxon>Dikarya</taxon>
        <taxon>Ascomycota</taxon>
        <taxon>Pezizomycotina</taxon>
        <taxon>Dothideomycetes</taxon>
        <taxon>Dothideomycetes incertae sedis</taxon>
        <taxon>Microthyriales</taxon>
        <taxon>Microthyriaceae</taxon>
        <taxon>Microthyrium</taxon>
    </lineage>
</organism>
<evidence type="ECO:0000313" key="1">
    <source>
        <dbReference type="EMBL" id="KAF2663771.1"/>
    </source>
</evidence>
<evidence type="ECO:0000313" key="2">
    <source>
        <dbReference type="Proteomes" id="UP000799302"/>
    </source>
</evidence>
<protein>
    <submittedName>
        <fullName evidence="1">Uncharacterized protein</fullName>
    </submittedName>
</protein>
<dbReference type="AlphaFoldDB" id="A0A6A6TWQ9"/>
<reference evidence="1" key="1">
    <citation type="journal article" date="2020" name="Stud. Mycol.">
        <title>101 Dothideomycetes genomes: a test case for predicting lifestyles and emergence of pathogens.</title>
        <authorList>
            <person name="Haridas S."/>
            <person name="Albert R."/>
            <person name="Binder M."/>
            <person name="Bloem J."/>
            <person name="Labutti K."/>
            <person name="Salamov A."/>
            <person name="Andreopoulos B."/>
            <person name="Baker S."/>
            <person name="Barry K."/>
            <person name="Bills G."/>
            <person name="Bluhm B."/>
            <person name="Cannon C."/>
            <person name="Castanera R."/>
            <person name="Culley D."/>
            <person name="Daum C."/>
            <person name="Ezra D."/>
            <person name="Gonzalez J."/>
            <person name="Henrissat B."/>
            <person name="Kuo A."/>
            <person name="Liang C."/>
            <person name="Lipzen A."/>
            <person name="Lutzoni F."/>
            <person name="Magnuson J."/>
            <person name="Mondo S."/>
            <person name="Nolan M."/>
            <person name="Ohm R."/>
            <person name="Pangilinan J."/>
            <person name="Park H.-J."/>
            <person name="Ramirez L."/>
            <person name="Alfaro M."/>
            <person name="Sun H."/>
            <person name="Tritt A."/>
            <person name="Yoshinaga Y."/>
            <person name="Zwiers L.-H."/>
            <person name="Turgeon B."/>
            <person name="Goodwin S."/>
            <person name="Spatafora J."/>
            <person name="Crous P."/>
            <person name="Grigoriev I."/>
        </authorList>
    </citation>
    <scope>NUCLEOTIDE SEQUENCE</scope>
    <source>
        <strain evidence="1">CBS 115976</strain>
    </source>
</reference>
<sequence>MLFYQPVIFSLIDRQMESPIPSTYTGSRCVKCQACPCSIPPTQVLDEANLGDHSDDFTRETATAPNVEESLTGADLELFQQASAKLQPSFKKYERQWMHQGEKFDRKHQNEPWFGEWKEWLELWQKVDIVTRVAQDPVRMHQYVYMQSYRLRWFSFPADWHWLRRALKKYEKPYFREWIEFMEFYRYIHDDDYEHPQRPKLIDLYFHKYQPVMSKAWEKCV</sequence>
<proteinExistence type="predicted"/>
<name>A0A6A6TWQ9_9PEZI</name>
<gene>
    <name evidence="1" type="ORF">BT63DRAFT_460896</name>
</gene>
<accession>A0A6A6TWQ9</accession>
<dbReference type="EMBL" id="MU004244">
    <property type="protein sequence ID" value="KAF2663771.1"/>
    <property type="molecule type" value="Genomic_DNA"/>
</dbReference>